<evidence type="ECO:0000313" key="3">
    <source>
        <dbReference type="Proteomes" id="UP001373496"/>
    </source>
</evidence>
<protein>
    <submittedName>
        <fullName evidence="2">Oxygenase MpaB family protein</fullName>
        <ecNumber evidence="2">1.-.-.-</ecNumber>
    </submittedName>
</protein>
<dbReference type="EMBL" id="JBAPLV010000010">
    <property type="protein sequence ID" value="MEI4278959.1"/>
    <property type="molecule type" value="Genomic_DNA"/>
</dbReference>
<dbReference type="RefSeq" id="WP_225232311.1">
    <property type="nucleotide sequence ID" value="NZ_JBAPLV010000010.1"/>
</dbReference>
<feature type="domain" description="ER-bound oxygenase mpaB/mpaB'/Rubber oxygenase catalytic" evidence="1">
    <location>
        <begin position="57"/>
        <end position="239"/>
    </location>
</feature>
<sequence length="297" mass="33261">MRHRYDVLTRITAMDPVRDHLEIHRLTATVEFPWDMNQALSFALFRTYAVPSIGGLLARTGEFTERVQKRYDDTALILDAVLEHGPDSTPGKAAIRRMNAMHRAYDISDDDMRYVLCTFVVTPIRWMAAYAWRPMSGVEQIASAEYYKALGRRMGIRDIPDTWQEFARVHDAYEAEHFAHSEGGRAVADATLALLGTFPPHDRLPAPVVRQTSFALMDDALLAAFRYPQPNPVLAAATRAGLRARGIALRFARPRRDPFHARQLPTIRSYPDGYDLGALGTFPTGCPVPHAGRVTGG</sequence>
<dbReference type="InterPro" id="IPR046366">
    <property type="entry name" value="MPAB"/>
</dbReference>
<accession>A0ABU8E5N2</accession>
<dbReference type="GO" id="GO:0016491">
    <property type="term" value="F:oxidoreductase activity"/>
    <property type="evidence" value="ECO:0007669"/>
    <property type="project" value="UniProtKB-KW"/>
</dbReference>
<dbReference type="InterPro" id="IPR018713">
    <property type="entry name" value="MPAB/Lcp_cat_dom"/>
</dbReference>
<proteinExistence type="predicted"/>
<comment type="caution">
    <text evidence="2">The sequence shown here is derived from an EMBL/GenBank/DDBJ whole genome shotgun (WGS) entry which is preliminary data.</text>
</comment>
<keyword evidence="3" id="KW-1185">Reference proteome</keyword>
<dbReference type="PANTHER" id="PTHR36124">
    <property type="match status" value="1"/>
</dbReference>
<dbReference type="PANTHER" id="PTHR36124:SF1">
    <property type="entry name" value="ER-BOUND OXYGENASE MPAB_MPAB'_RUBBER OXYGENASE CATALYTIC DOMAIN-CONTAINING PROTEIN"/>
    <property type="match status" value="1"/>
</dbReference>
<name>A0ABU8E5N2_9ACTN</name>
<dbReference type="Pfam" id="PF09995">
    <property type="entry name" value="MPAB_Lcp_cat"/>
    <property type="match status" value="1"/>
</dbReference>
<organism evidence="2 3">
    <name type="scientific">Klenkia terrae</name>
    <dbReference type="NCBI Taxonomy" id="1052259"/>
    <lineage>
        <taxon>Bacteria</taxon>
        <taxon>Bacillati</taxon>
        <taxon>Actinomycetota</taxon>
        <taxon>Actinomycetes</taxon>
        <taxon>Geodermatophilales</taxon>
        <taxon>Geodermatophilaceae</taxon>
        <taxon>Klenkia</taxon>
    </lineage>
</organism>
<evidence type="ECO:0000259" key="1">
    <source>
        <dbReference type="Pfam" id="PF09995"/>
    </source>
</evidence>
<gene>
    <name evidence="2" type="ORF">UXQ13_10825</name>
</gene>
<keyword evidence="2" id="KW-0560">Oxidoreductase</keyword>
<reference evidence="2 3" key="1">
    <citation type="submission" date="2024-03" db="EMBL/GenBank/DDBJ databases">
        <title>Draft genome sequence of Klenkia terrae.</title>
        <authorList>
            <person name="Duangmal K."/>
            <person name="Chantavorakit T."/>
        </authorList>
    </citation>
    <scope>NUCLEOTIDE SEQUENCE [LARGE SCALE GENOMIC DNA]</scope>
    <source>
        <strain evidence="2 3">JCM 17786</strain>
    </source>
</reference>
<evidence type="ECO:0000313" key="2">
    <source>
        <dbReference type="EMBL" id="MEI4278959.1"/>
    </source>
</evidence>
<dbReference type="EC" id="1.-.-.-" evidence="2"/>
<dbReference type="Proteomes" id="UP001373496">
    <property type="component" value="Unassembled WGS sequence"/>
</dbReference>